<reference evidence="2" key="1">
    <citation type="journal article" date="2019" name="Int. J. Syst. Evol. Microbiol.">
        <title>The Global Catalogue of Microorganisms (GCM) 10K type strain sequencing project: providing services to taxonomists for standard genome sequencing and annotation.</title>
        <authorList>
            <consortium name="The Broad Institute Genomics Platform"/>
            <consortium name="The Broad Institute Genome Sequencing Center for Infectious Disease"/>
            <person name="Wu L."/>
            <person name="Ma J."/>
        </authorList>
    </citation>
    <scope>NUCLEOTIDE SEQUENCE [LARGE SCALE GENOMIC DNA]</scope>
    <source>
        <strain evidence="2">CCM 7043</strain>
    </source>
</reference>
<gene>
    <name evidence="1" type="ORF">ACFSJD_36360</name>
</gene>
<sequence length="181" mass="18691">MRADKSPSPFTEILTSARRAAFVQFTASGPVQETVLFSGLRAWPVTGHAEAREGTRGDRADPGTLVPDVVGTSYRAEQRVLDGMRSAAGNRPESVVAAIPYGAFGADIRHLVGKVAVPVLAATGTEDPTCPPAMTEEIAAATGTSPVLLDGVGHLPMLEVPVRVGGLIDEHIAGVEAGAGR</sequence>
<keyword evidence="2" id="KW-1185">Reference proteome</keyword>
<dbReference type="RefSeq" id="WP_344725108.1">
    <property type="nucleotide sequence ID" value="NZ_BAAAUS010000028.1"/>
</dbReference>
<proteinExistence type="predicted"/>
<evidence type="ECO:0000313" key="2">
    <source>
        <dbReference type="Proteomes" id="UP001597114"/>
    </source>
</evidence>
<dbReference type="GO" id="GO:0016787">
    <property type="term" value="F:hydrolase activity"/>
    <property type="evidence" value="ECO:0007669"/>
    <property type="project" value="UniProtKB-KW"/>
</dbReference>
<protein>
    <submittedName>
        <fullName evidence="1">Alpha/beta fold hydrolase</fullName>
    </submittedName>
</protein>
<comment type="caution">
    <text evidence="1">The sequence shown here is derived from an EMBL/GenBank/DDBJ whole genome shotgun (WGS) entry which is preliminary data.</text>
</comment>
<dbReference type="Proteomes" id="UP001597114">
    <property type="component" value="Unassembled WGS sequence"/>
</dbReference>
<name>A0ABW4F7X8_9PSEU</name>
<dbReference type="EMBL" id="JBHUCO010000054">
    <property type="protein sequence ID" value="MFD1523007.1"/>
    <property type="molecule type" value="Genomic_DNA"/>
</dbReference>
<dbReference type="InterPro" id="IPR029058">
    <property type="entry name" value="AB_hydrolase_fold"/>
</dbReference>
<organism evidence="1 2">
    <name type="scientific">Pseudonocardia yunnanensis</name>
    <dbReference type="NCBI Taxonomy" id="58107"/>
    <lineage>
        <taxon>Bacteria</taxon>
        <taxon>Bacillati</taxon>
        <taxon>Actinomycetota</taxon>
        <taxon>Actinomycetes</taxon>
        <taxon>Pseudonocardiales</taxon>
        <taxon>Pseudonocardiaceae</taxon>
        <taxon>Pseudonocardia</taxon>
    </lineage>
</organism>
<dbReference type="Gene3D" id="3.40.50.1820">
    <property type="entry name" value="alpha/beta hydrolase"/>
    <property type="match status" value="1"/>
</dbReference>
<dbReference type="SUPFAM" id="SSF53474">
    <property type="entry name" value="alpha/beta-Hydrolases"/>
    <property type="match status" value="1"/>
</dbReference>
<accession>A0ABW4F7X8</accession>
<keyword evidence="1" id="KW-0378">Hydrolase</keyword>
<evidence type="ECO:0000313" key="1">
    <source>
        <dbReference type="EMBL" id="MFD1523007.1"/>
    </source>
</evidence>